<evidence type="ECO:0000313" key="2">
    <source>
        <dbReference type="Proteomes" id="UP000829685"/>
    </source>
</evidence>
<gene>
    <name evidence="1" type="ORF">JX265_010580</name>
</gene>
<dbReference type="EMBL" id="JAFIMR010000035">
    <property type="protein sequence ID" value="KAI1859103.1"/>
    <property type="molecule type" value="Genomic_DNA"/>
</dbReference>
<evidence type="ECO:0000313" key="1">
    <source>
        <dbReference type="EMBL" id="KAI1859103.1"/>
    </source>
</evidence>
<reference evidence="1" key="1">
    <citation type="submission" date="2021-03" db="EMBL/GenBank/DDBJ databases">
        <title>Revisited historic fungal species revealed as producer of novel bioactive compounds through whole genome sequencing and comparative genomics.</title>
        <authorList>
            <person name="Vignolle G.A."/>
            <person name="Hochenegger N."/>
            <person name="Mach R.L."/>
            <person name="Mach-Aigner A.R."/>
            <person name="Javad Rahimi M."/>
            <person name="Salim K.A."/>
            <person name="Chan C.M."/>
            <person name="Lim L.B.L."/>
            <person name="Cai F."/>
            <person name="Druzhinina I.S."/>
            <person name="U'Ren J.M."/>
            <person name="Derntl C."/>
        </authorList>
    </citation>
    <scope>NUCLEOTIDE SEQUENCE</scope>
    <source>
        <strain evidence="1">TUCIM 5799</strain>
    </source>
</reference>
<name>A0A9P9WE53_9PEZI</name>
<comment type="caution">
    <text evidence="1">The sequence shown here is derived from an EMBL/GenBank/DDBJ whole genome shotgun (WGS) entry which is preliminary data.</text>
</comment>
<keyword evidence="2" id="KW-1185">Reference proteome</keyword>
<organism evidence="1 2">
    <name type="scientific">Neoarthrinium moseri</name>
    <dbReference type="NCBI Taxonomy" id="1658444"/>
    <lineage>
        <taxon>Eukaryota</taxon>
        <taxon>Fungi</taxon>
        <taxon>Dikarya</taxon>
        <taxon>Ascomycota</taxon>
        <taxon>Pezizomycotina</taxon>
        <taxon>Sordariomycetes</taxon>
        <taxon>Xylariomycetidae</taxon>
        <taxon>Amphisphaeriales</taxon>
        <taxon>Apiosporaceae</taxon>
        <taxon>Neoarthrinium</taxon>
    </lineage>
</organism>
<proteinExistence type="predicted"/>
<dbReference type="AlphaFoldDB" id="A0A9P9WE53"/>
<protein>
    <submittedName>
        <fullName evidence="1">Uncharacterized protein</fullName>
    </submittedName>
</protein>
<accession>A0A9P9WE53</accession>
<dbReference type="Proteomes" id="UP000829685">
    <property type="component" value="Unassembled WGS sequence"/>
</dbReference>
<sequence length="398" mass="47584">MSWTDLPTLLSLALTCKHIHSHLEAHHGVIARDMAINLVGRYSYMFAIMAVEAEPIDPADRTALEAYFKTWVHHNVTPAKEFRLPAIRRLLVLHEAVKKAVPEREELIATFNLGDPVLSELETIRNWRILYFAELNANLFIRRPGRPDEFYMELQHPDIFDRFWGHGDRRLHFPWWYALRRFERGFWDRIRPAQPRMTISRCTTSLGVENLDSEARFTQTVERMSEHYANVCNHEDTYRQEPSIRRALDAYLAGCDYQHINVRSAFNSRRIVDVYLDNAIWDTAGFRELYERLPSHLREKDGASMRLGHCPPIMWFESFWLAGILDVERLRHWPEYSDNHRIEESRQEARRSFIQHHRHPDEPYFEKWEEEDPRDWSLDERYIEMFRNRDELGIIPDL</sequence>